<evidence type="ECO:0000313" key="2">
    <source>
        <dbReference type="Proteomes" id="UP001060085"/>
    </source>
</evidence>
<reference evidence="2" key="1">
    <citation type="journal article" date="2023" name="Nat. Plants">
        <title>Single-cell RNA sequencing provides a high-resolution roadmap for understanding the multicellular compartmentation of specialized metabolism.</title>
        <authorList>
            <person name="Sun S."/>
            <person name="Shen X."/>
            <person name="Li Y."/>
            <person name="Li Y."/>
            <person name="Wang S."/>
            <person name="Li R."/>
            <person name="Zhang H."/>
            <person name="Shen G."/>
            <person name="Guo B."/>
            <person name="Wei J."/>
            <person name="Xu J."/>
            <person name="St-Pierre B."/>
            <person name="Chen S."/>
            <person name="Sun C."/>
        </authorList>
    </citation>
    <scope>NUCLEOTIDE SEQUENCE [LARGE SCALE GENOMIC DNA]</scope>
</reference>
<proteinExistence type="predicted"/>
<dbReference type="EMBL" id="CM044705">
    <property type="protein sequence ID" value="KAI5663990.1"/>
    <property type="molecule type" value="Genomic_DNA"/>
</dbReference>
<sequence>MANTAVADPPPPPPPPQPASSTADDLNGLPVPPMDPNYFNQDVHFSDHGDLNFNSVDQDDVVLEDLDFDLDFCFDDILSSSTEQPLPDPALFDSNCFVLPGSDPNLTQLAPDRSLKNALKSTSPEFPHVSGEHFSRDGTNSNSSSSLEPELYQLSGDQVSGGQGLEINQISGDQGQDISGYFNFPSPESNGSKGSNDSRVLNCPSPESQGSGNCGSDVSESNKSVSSSPNFGNISARSNVNAQKVKSEELNNTSNCHTLLKRKKESEDSNVSDSRTNKFQKSSSNLTETVDCSNNNVVLSEEEEKKRARLMRNRESAQLSRQRKKHYVEELEDKVKNMGSTIQELNAQLAYISHENARLRQQLGGGMLPPAPTGPPGMYPQMMYPWMPCGVQPYLVKPQGSQVPLVPIPRLKPQPPLPAPKASKKAESKKSEKSEGKTKKVASVSFLGLMFFILLLGGLAPIINVRYGGVSEAFGSGYVVNQFYEKHHGRVLAVDGNVSGTNYEKYSGGRDIVKDKHQVRGQGGGGEVTKDGMDEFAQVGNGSVPLAASLYVPRNDKLVKIDGNLIIHSVLASEKAMASQNDPSEKVGVDTQLAVPGDLAPVVPVSGGRLSNPHRNPSEPQRALGSPYMKDSLKSSAADGRLQQWFREGLEGPMLSSGMCTEVFQFDVSSAIVPATPKRNVSMEQRQNYTDVNKGKSRRILRGHPVRLAGNSHNISDEHAGSNSHEENFNRNNSLSSSMVVSVLVDPREAGDVDGNGVIGPKSLSQIFVVVLIDSVKYVTYSCMLPFKGAGPHLVTT</sequence>
<evidence type="ECO:0000313" key="1">
    <source>
        <dbReference type="EMBL" id="KAI5663990.1"/>
    </source>
</evidence>
<name>A0ACC0AUH2_CATRO</name>
<dbReference type="Proteomes" id="UP001060085">
    <property type="component" value="Linkage Group LG05"/>
</dbReference>
<accession>A0ACC0AUH2</accession>
<keyword evidence="2" id="KW-1185">Reference proteome</keyword>
<comment type="caution">
    <text evidence="1">The sequence shown here is derived from an EMBL/GenBank/DDBJ whole genome shotgun (WGS) entry which is preliminary data.</text>
</comment>
<organism evidence="1 2">
    <name type="scientific">Catharanthus roseus</name>
    <name type="common">Madagascar periwinkle</name>
    <name type="synonym">Vinca rosea</name>
    <dbReference type="NCBI Taxonomy" id="4058"/>
    <lineage>
        <taxon>Eukaryota</taxon>
        <taxon>Viridiplantae</taxon>
        <taxon>Streptophyta</taxon>
        <taxon>Embryophyta</taxon>
        <taxon>Tracheophyta</taxon>
        <taxon>Spermatophyta</taxon>
        <taxon>Magnoliopsida</taxon>
        <taxon>eudicotyledons</taxon>
        <taxon>Gunneridae</taxon>
        <taxon>Pentapetalae</taxon>
        <taxon>asterids</taxon>
        <taxon>lamiids</taxon>
        <taxon>Gentianales</taxon>
        <taxon>Apocynaceae</taxon>
        <taxon>Rauvolfioideae</taxon>
        <taxon>Vinceae</taxon>
        <taxon>Catharanthinae</taxon>
        <taxon>Catharanthus</taxon>
    </lineage>
</organism>
<gene>
    <name evidence="1" type="ORF">M9H77_23313</name>
</gene>
<protein>
    <submittedName>
        <fullName evidence="1">Uncharacterized protein</fullName>
    </submittedName>
</protein>